<organism evidence="2 3">
    <name type="scientific">Limosa lapponica baueri</name>
    <dbReference type="NCBI Taxonomy" id="1758121"/>
    <lineage>
        <taxon>Eukaryota</taxon>
        <taxon>Metazoa</taxon>
        <taxon>Chordata</taxon>
        <taxon>Craniata</taxon>
        <taxon>Vertebrata</taxon>
        <taxon>Euteleostomi</taxon>
        <taxon>Archelosauria</taxon>
        <taxon>Archosauria</taxon>
        <taxon>Dinosauria</taxon>
        <taxon>Saurischia</taxon>
        <taxon>Theropoda</taxon>
        <taxon>Coelurosauria</taxon>
        <taxon>Aves</taxon>
        <taxon>Neognathae</taxon>
        <taxon>Neoaves</taxon>
        <taxon>Charadriiformes</taxon>
        <taxon>Scolopacidae</taxon>
        <taxon>Limosa</taxon>
    </lineage>
</organism>
<keyword evidence="2" id="KW-0548">Nucleotidyltransferase</keyword>
<evidence type="ECO:0000313" key="2">
    <source>
        <dbReference type="EMBL" id="PKU46838.1"/>
    </source>
</evidence>
<gene>
    <name evidence="2" type="ORF">llap_2811</name>
</gene>
<proteinExistence type="predicted"/>
<dbReference type="AlphaFoldDB" id="A0A2I0ULE3"/>
<dbReference type="EMBL" id="KZ505696">
    <property type="protein sequence ID" value="PKU46838.1"/>
    <property type="molecule type" value="Genomic_DNA"/>
</dbReference>
<reference evidence="3" key="1">
    <citation type="submission" date="2017-11" db="EMBL/GenBank/DDBJ databases">
        <authorList>
            <person name="Lima N.C."/>
            <person name="Parody-Merino A.M."/>
            <person name="Battley P.F."/>
            <person name="Fidler A.E."/>
            <person name="Prosdocimi F."/>
        </authorList>
    </citation>
    <scope>NUCLEOTIDE SEQUENCE [LARGE SCALE GENOMIC DNA]</scope>
</reference>
<feature type="domain" description="Reverse transcriptase" evidence="1">
    <location>
        <begin position="98"/>
        <end position="207"/>
    </location>
</feature>
<reference evidence="3" key="2">
    <citation type="submission" date="2017-12" db="EMBL/GenBank/DDBJ databases">
        <title>Genome sequence of the Bar-tailed Godwit (Limosa lapponica baueri).</title>
        <authorList>
            <person name="Lima N.C.B."/>
            <person name="Parody-Merino A.M."/>
            <person name="Battley P.F."/>
            <person name="Fidler A.E."/>
            <person name="Prosdocimi F."/>
        </authorList>
    </citation>
    <scope>NUCLEOTIDE SEQUENCE [LARGE SCALE GENOMIC DNA]</scope>
</reference>
<evidence type="ECO:0000313" key="3">
    <source>
        <dbReference type="Proteomes" id="UP000233556"/>
    </source>
</evidence>
<keyword evidence="3" id="KW-1185">Reference proteome</keyword>
<keyword evidence="2" id="KW-0695">RNA-directed DNA polymerase</keyword>
<sequence>MSQEQDPALGLVELHEVHVGPLLKPVDGILSLQQVDHTKELGVIGKLAEGVLSLTVLVANKDVKQHQSILVFLIILIPTSRNQCILLEKLAAHGLYGHTLHWVKKTGWLAGWSQRVGVNGVKSRWQPVTSGVPQGSVLGPVLFKIFTNNLNEGIERTLSKFADDSKLGRSVDRLEGRKALQRDLDRLDQWAKANGMRFTKGKCWVLHLDHNNPMQCYRLGKEWLESCSLEKDLGVLGDSQLNRTQKCAQVAKKANTWAPHYKKDIEVLDHFQRRALKLVKGLENKSHEKQLRKLGLFSLEKRRLRGDLIALYNYPKGGCGEVGVSLFCQVTSDRTKGNGLKLHQGRFKLDIRKNFFTERVIKHYNRLSWEVVESPSLEAFKRWVDVVLGDMV</sequence>
<dbReference type="PANTHER" id="PTHR33332">
    <property type="entry name" value="REVERSE TRANSCRIPTASE DOMAIN-CONTAINING PROTEIN"/>
    <property type="match status" value="1"/>
</dbReference>
<dbReference type="Pfam" id="PF00078">
    <property type="entry name" value="RVT_1"/>
    <property type="match status" value="1"/>
</dbReference>
<dbReference type="GO" id="GO:0003964">
    <property type="term" value="F:RNA-directed DNA polymerase activity"/>
    <property type="evidence" value="ECO:0007669"/>
    <property type="project" value="UniProtKB-KW"/>
</dbReference>
<evidence type="ECO:0000259" key="1">
    <source>
        <dbReference type="Pfam" id="PF00078"/>
    </source>
</evidence>
<dbReference type="Proteomes" id="UP000233556">
    <property type="component" value="Unassembled WGS sequence"/>
</dbReference>
<name>A0A2I0ULE3_LIMLA</name>
<protein>
    <submittedName>
        <fullName evidence="2">Rna-directed dna polymerase from mobile element jockey-like</fullName>
    </submittedName>
</protein>
<accession>A0A2I0ULE3</accession>
<dbReference type="InterPro" id="IPR000477">
    <property type="entry name" value="RT_dom"/>
</dbReference>
<dbReference type="OrthoDB" id="276744at2759"/>
<keyword evidence="2" id="KW-0808">Transferase</keyword>